<dbReference type="AlphaFoldDB" id="S9QWM3"/>
<accession>S9QWM3</accession>
<evidence type="ECO:0000313" key="2">
    <source>
        <dbReference type="Proteomes" id="UP000015347"/>
    </source>
</evidence>
<organism evidence="1 2">
    <name type="scientific">Salipiger mucosus DSM 16094</name>
    <dbReference type="NCBI Taxonomy" id="1123237"/>
    <lineage>
        <taxon>Bacteria</taxon>
        <taxon>Pseudomonadati</taxon>
        <taxon>Pseudomonadota</taxon>
        <taxon>Alphaproteobacteria</taxon>
        <taxon>Rhodobacterales</taxon>
        <taxon>Roseobacteraceae</taxon>
        <taxon>Salipiger</taxon>
    </lineage>
</organism>
<sequence length="90" mass="10103">MYKADMGVAFDDTGALVAFDVLKQQKLLAGNRVGQGADVLIFPVTETNKREITTLKKSVGGLVYRAILERSWELYKKEMEFVFVDGELQT</sequence>
<keyword evidence="2" id="KW-1185">Reference proteome</keyword>
<name>S9QWM3_9RHOB</name>
<reference evidence="2" key="1">
    <citation type="journal article" date="2014" name="Stand. Genomic Sci.">
        <title>Genome sequence of the exopolysaccharide-producing Salipiger mucosus type strain (DSM 16094(T)), a moderately halophilic member of the Roseobacter clade.</title>
        <authorList>
            <person name="Riedel T."/>
            <person name="Spring S."/>
            <person name="Fiebig A."/>
            <person name="Petersen J."/>
            <person name="Kyrpides N.C."/>
            <person name="Goker M."/>
            <person name="Klenk H.P."/>
        </authorList>
    </citation>
    <scope>NUCLEOTIDE SEQUENCE [LARGE SCALE GENOMIC DNA]</scope>
    <source>
        <strain evidence="2">DSM 16094</strain>
    </source>
</reference>
<dbReference type="EMBL" id="APVH01000013">
    <property type="protein sequence ID" value="EPX84008.1"/>
    <property type="molecule type" value="Genomic_DNA"/>
</dbReference>
<dbReference type="HOGENOM" id="CLU_2439043_0_0_5"/>
<comment type="caution">
    <text evidence="1">The sequence shown here is derived from an EMBL/GenBank/DDBJ whole genome shotgun (WGS) entry which is preliminary data.</text>
</comment>
<evidence type="ECO:0000313" key="1">
    <source>
        <dbReference type="EMBL" id="EPX84008.1"/>
    </source>
</evidence>
<proteinExistence type="predicted"/>
<gene>
    <name evidence="1" type="ORF">Salmuc_01783</name>
</gene>
<dbReference type="Proteomes" id="UP000015347">
    <property type="component" value="Unassembled WGS sequence"/>
</dbReference>
<protein>
    <submittedName>
        <fullName evidence="1">Uncharacterized protein</fullName>
    </submittedName>
</protein>